<evidence type="ECO:0000313" key="11">
    <source>
        <dbReference type="EMBL" id="XDQ47619.1"/>
    </source>
</evidence>
<dbReference type="SUPFAM" id="SSF109604">
    <property type="entry name" value="HD-domain/PDEase-like"/>
    <property type="match status" value="1"/>
</dbReference>
<dbReference type="GO" id="GO:0005524">
    <property type="term" value="F:ATP binding"/>
    <property type="evidence" value="ECO:0007669"/>
    <property type="project" value="UniProtKB-UniRule"/>
</dbReference>
<dbReference type="GO" id="GO:0004820">
    <property type="term" value="F:glycine-tRNA ligase activity"/>
    <property type="evidence" value="ECO:0007669"/>
    <property type="project" value="UniProtKB-UniRule"/>
</dbReference>
<accession>A0AB39QYA6</accession>
<dbReference type="GO" id="GO:0006426">
    <property type="term" value="P:glycyl-tRNA aminoacylation"/>
    <property type="evidence" value="ECO:0007669"/>
    <property type="project" value="UniProtKB-UniRule"/>
</dbReference>
<dbReference type="PRINTS" id="PR01044">
    <property type="entry name" value="TRNASYNTHGA"/>
</dbReference>
<evidence type="ECO:0000256" key="2">
    <source>
        <dbReference type="ARBA" id="ARBA00022598"/>
    </source>
</evidence>
<feature type="compositionally biased region" description="Low complexity" evidence="10">
    <location>
        <begin position="304"/>
        <end position="317"/>
    </location>
</feature>
<sequence length="1016" mass="110637">MISVLTMQEALLVLNKYWTEHGCLVVQPMNTEVGAGTLNPATFLRVQGPEPWRVAYVEPSVRPDDSRYGENPNRLQTHTQYQVILKPEPGNAQELFLGSLQALGIDTAAHDIRFVEDNWASPALGAWGLGWEVWLDGLEITQFTYFQQAGGITLDPVSVEITYGMERILMALQGVNHFKDLEYAPGVTYGEAFGQAEYEMSRYYLDEADLDTQRSLFEAYAGEARRMLDARLPVPAYSFVLKCSHAFNVLDARGAISTTERARSFARMRGLAHEVAELWVARREELGFPLGRVSSGDSAPADTAVSEAPERAAAAEPVEAEQDTAAPPAGPGPATLVVEIGVEEMPPAEVTRTAQAVRTALTEKLGATRLGHGEIRVDASPRRVVATVLGVEPREADYEQTVRGPRVSAAFDAEGNPTKAAIGFARSNGAEPADLGRVTVGANEHVTLTRQVVGRSAEDVLSALLSEVVTGLRSEKNMRWNAPRLSFTRPIRWIMALLGERVVPFTVSSLTSGRTTQVHRDAVPPTAEVPTADGYLPFLKEHGILADAAERRRLVVDGAARLAEAVGGHIQTEQYGALIDEITNLVESPTPILGNFDPKYLTLPADILVTVMRKHQRYLPVVDADGSMLPHFVAVANGRCDHDVVRHGNEAVLRARYEDASFFWKADLETPLSEMREKTHLLTFEERLGSMADRADRISAIARRLAEVIGLSGTDHDVLERAAALTKFDLGSQMVTELSSLAGIMAREYAVRAGESQGVAQALYENELPRFAGDALPETLPGALLALADRLDLLVGLFAIGAEPTGSSDAFGLRRSALGVVNILLSRSDLAAIRISQALAVAAEHQAVTVEQKHLEGAAQFVLRRFEQQLIELGHSTTDVRAVLVRGDSPRLATRTLQELEGLQGDDRFATVLAAFQRVRRIVPAGLEAVYDPEQLQEPAEQALHAALVKCRQVLDGETSLVRLNAETGELVDAVNIFFDNVLVMSEYPAVRANRLGLLAGVRDLAEGIVDWESLV</sequence>
<dbReference type="NCBIfam" id="TIGR00211">
    <property type="entry name" value="glyS"/>
    <property type="match status" value="1"/>
</dbReference>
<comment type="catalytic activity">
    <reaction evidence="7 9">
        <text>tRNA(Gly) + glycine + ATP = glycyl-tRNA(Gly) + AMP + diphosphate</text>
        <dbReference type="Rhea" id="RHEA:16013"/>
        <dbReference type="Rhea" id="RHEA-COMP:9664"/>
        <dbReference type="Rhea" id="RHEA-COMP:9683"/>
        <dbReference type="ChEBI" id="CHEBI:30616"/>
        <dbReference type="ChEBI" id="CHEBI:33019"/>
        <dbReference type="ChEBI" id="CHEBI:57305"/>
        <dbReference type="ChEBI" id="CHEBI:78442"/>
        <dbReference type="ChEBI" id="CHEBI:78522"/>
        <dbReference type="ChEBI" id="CHEBI:456215"/>
        <dbReference type="EC" id="6.1.1.14"/>
    </reaction>
</comment>
<dbReference type="GO" id="GO:0005829">
    <property type="term" value="C:cytosol"/>
    <property type="evidence" value="ECO:0007669"/>
    <property type="project" value="TreeGrafter"/>
</dbReference>
<evidence type="ECO:0000256" key="4">
    <source>
        <dbReference type="ARBA" id="ARBA00022840"/>
    </source>
</evidence>
<dbReference type="PROSITE" id="PS50861">
    <property type="entry name" value="AA_TRNA_LIGASE_II_GLYAB"/>
    <property type="match status" value="2"/>
</dbReference>
<dbReference type="InterPro" id="IPR006194">
    <property type="entry name" value="Gly-tRNA-synth_heterodimer"/>
</dbReference>
<evidence type="ECO:0000256" key="5">
    <source>
        <dbReference type="ARBA" id="ARBA00022917"/>
    </source>
</evidence>
<evidence type="ECO:0000256" key="3">
    <source>
        <dbReference type="ARBA" id="ARBA00022741"/>
    </source>
</evidence>
<dbReference type="NCBIfam" id="TIGR00388">
    <property type="entry name" value="glyQ"/>
    <property type="match status" value="1"/>
</dbReference>
<dbReference type="Pfam" id="PF02091">
    <property type="entry name" value="tRNA-synt_2e"/>
    <property type="match status" value="1"/>
</dbReference>
<evidence type="ECO:0000256" key="10">
    <source>
        <dbReference type="SAM" id="MobiDB-lite"/>
    </source>
</evidence>
<keyword evidence="6 9" id="KW-0030">Aminoacyl-tRNA synthetase</keyword>
<evidence type="ECO:0000256" key="7">
    <source>
        <dbReference type="ARBA" id="ARBA00047937"/>
    </source>
</evidence>
<dbReference type="SUPFAM" id="SSF55681">
    <property type="entry name" value="Class II aaRS and biotin synthetases"/>
    <property type="match status" value="1"/>
</dbReference>
<dbReference type="NCBIfam" id="NF011499">
    <property type="entry name" value="PRK14908.1"/>
    <property type="match status" value="1"/>
</dbReference>
<keyword evidence="5 9" id="KW-0648">Protein biosynthesis</keyword>
<keyword evidence="4 9" id="KW-0067">ATP-binding</keyword>
<dbReference type="EMBL" id="CP163441">
    <property type="protein sequence ID" value="XDQ47619.1"/>
    <property type="molecule type" value="Genomic_DNA"/>
</dbReference>
<dbReference type="InterPro" id="IPR002310">
    <property type="entry name" value="Gly-tRNA_ligase_asu"/>
</dbReference>
<gene>
    <name evidence="9" type="primary">glyS</name>
    <name evidence="8" type="synonym">glyQ</name>
    <name evidence="11" type="ORF">AB5J52_38035</name>
</gene>
<dbReference type="FunFam" id="3.30.930.10:FF:000006">
    <property type="entry name" value="Glycine--tRNA ligase alpha subunit"/>
    <property type="match status" value="1"/>
</dbReference>
<evidence type="ECO:0000256" key="8">
    <source>
        <dbReference type="HAMAP-Rule" id="MF_00254"/>
    </source>
</evidence>
<dbReference type="EC" id="6.1.1.14" evidence="9"/>
<dbReference type="NCBIfam" id="NF006827">
    <property type="entry name" value="PRK09348.1"/>
    <property type="match status" value="1"/>
</dbReference>
<name>A0AB39QYA6_9ACTN</name>
<feature type="region of interest" description="Disordered" evidence="10">
    <location>
        <begin position="291"/>
        <end position="333"/>
    </location>
</feature>
<evidence type="ECO:0000256" key="6">
    <source>
        <dbReference type="ARBA" id="ARBA00023146"/>
    </source>
</evidence>
<dbReference type="InterPro" id="IPR045864">
    <property type="entry name" value="aa-tRNA-synth_II/BPL/LPL"/>
</dbReference>
<dbReference type="RefSeq" id="WP_369226515.1">
    <property type="nucleotide sequence ID" value="NZ_CP163441.1"/>
</dbReference>
<dbReference type="Gene3D" id="1.20.58.180">
    <property type="entry name" value="Class II aaRS and biotin synthetases, domain 2"/>
    <property type="match status" value="1"/>
</dbReference>
<evidence type="ECO:0000256" key="1">
    <source>
        <dbReference type="ARBA" id="ARBA00008226"/>
    </source>
</evidence>
<comment type="subcellular location">
    <subcellularLocation>
        <location evidence="9">Cytoplasm</location>
    </subcellularLocation>
</comment>
<dbReference type="HAMAP" id="MF_00254">
    <property type="entry name" value="Gly_tRNA_synth_alpha"/>
    <property type="match status" value="1"/>
</dbReference>
<dbReference type="AlphaFoldDB" id="A0AB39QYA6"/>
<dbReference type="InterPro" id="IPR015944">
    <property type="entry name" value="Gly-tRNA-synth_bsu"/>
</dbReference>
<keyword evidence="3 9" id="KW-0547">Nucleotide-binding</keyword>
<reference evidence="11" key="1">
    <citation type="submission" date="2024-07" db="EMBL/GenBank/DDBJ databases">
        <authorList>
            <person name="Yu S.T."/>
        </authorList>
    </citation>
    <scope>NUCLEOTIDE SEQUENCE</scope>
    <source>
        <strain evidence="11">R39</strain>
    </source>
</reference>
<dbReference type="Gene3D" id="3.30.930.10">
    <property type="entry name" value="Bira Bifunctional Protein, Domain 2"/>
    <property type="match status" value="1"/>
</dbReference>
<dbReference type="PANTHER" id="PTHR30075">
    <property type="entry name" value="GLYCYL-TRNA SYNTHETASE"/>
    <property type="match status" value="1"/>
</dbReference>
<comment type="subunit">
    <text evidence="9">Tetramer of two alpha and two beta subunits.</text>
</comment>
<dbReference type="Pfam" id="PF02092">
    <property type="entry name" value="tRNA_synt_2f"/>
    <property type="match status" value="1"/>
</dbReference>
<dbReference type="HAMAP" id="MF_00255">
    <property type="entry name" value="Gly_tRNA_synth_beta"/>
    <property type="match status" value="1"/>
</dbReference>
<proteinExistence type="inferred from homology"/>
<dbReference type="PANTHER" id="PTHR30075:SF2">
    <property type="entry name" value="GLYCINE--TRNA LIGASE, CHLOROPLASTIC_MITOCHONDRIAL 2"/>
    <property type="match status" value="1"/>
</dbReference>
<comment type="similarity">
    <text evidence="1 9">Belongs to the class-II aminoacyl-tRNA synthetase family.</text>
</comment>
<protein>
    <recommendedName>
        <fullName evidence="8 9">Multifunctional fusion protein</fullName>
    </recommendedName>
    <domain>
        <recommendedName>
            <fullName evidence="9">Glycine--tRNA ligase beta subunit</fullName>
            <ecNumber evidence="9">6.1.1.14</ecNumber>
        </recommendedName>
        <alternativeName>
            <fullName evidence="9">Glycyl-tRNA synthetase beta subunit</fullName>
            <shortName evidence="9">GlyRS</shortName>
        </alternativeName>
    </domain>
    <domain>
        <recommendedName>
            <fullName evidence="8">Glycine--tRNA ligase alpha subunit</fullName>
        </recommendedName>
        <alternativeName>
            <fullName evidence="8">Glycyl-tRNA synthetase alpha subunit</fullName>
        </alternativeName>
    </domain>
</protein>
<evidence type="ECO:0000256" key="9">
    <source>
        <dbReference type="HAMAP-Rule" id="MF_00255"/>
    </source>
</evidence>
<organism evidence="11">
    <name type="scientific">Streptomyces sp. R39</name>
    <dbReference type="NCBI Taxonomy" id="3238631"/>
    <lineage>
        <taxon>Bacteria</taxon>
        <taxon>Bacillati</taxon>
        <taxon>Actinomycetota</taxon>
        <taxon>Actinomycetes</taxon>
        <taxon>Kitasatosporales</taxon>
        <taxon>Streptomycetaceae</taxon>
        <taxon>Streptomyces</taxon>
    </lineage>
</organism>
<keyword evidence="2 9" id="KW-0436">Ligase</keyword>
<keyword evidence="9" id="KW-0963">Cytoplasm</keyword>